<proteinExistence type="predicted"/>
<sequence length="387" mass="43818">MQKHMTSLVSKIRFYSSKNLPMVSKLSHTEHCCKILVVGGGCGGCSVAARLAKVLYKHDIIIVEPRDVHVFKPAFTLIGAGISQLRDVTRPMLQVLPDNAIWVKDSVEHFCPADNMVILESGATVEYEFMVISVGLEPNFNGRKQLNDVTIVYANANDSLFPVDLYEDAVHRIAEKLNVCVQFGVNLVKIIPENNKAIFACTSAPENTTCLKYSFLHVSTPMKPPKALKKSKDILDNRKFVDVDERTLQHRKFMNVFALGDCASLPTSKTASAISVQSYVVFKNIMNAMEGNDIEPIYDGYTASPIFTGYDSLMLAEFDYSREPKPTFPFNIDKDKAWLFHLQCKVMPHIYWNHMLKGTWDGPEKFRKIFRLEFLRRRKEGAYLGCK</sequence>
<name>A0ACB9TJV5_HOLOL</name>
<comment type="caution">
    <text evidence="1">The sequence shown here is derived from an EMBL/GenBank/DDBJ whole genome shotgun (WGS) entry which is preliminary data.</text>
</comment>
<evidence type="ECO:0000313" key="1">
    <source>
        <dbReference type="EMBL" id="KAI4467086.1"/>
    </source>
</evidence>
<reference evidence="1" key="1">
    <citation type="submission" date="2022-04" db="EMBL/GenBank/DDBJ databases">
        <title>Chromosome-scale genome assembly of Holotrichia oblita Faldermann.</title>
        <authorList>
            <person name="Rongchong L."/>
        </authorList>
    </citation>
    <scope>NUCLEOTIDE SEQUENCE</scope>
    <source>
        <strain evidence="1">81SQS9</strain>
    </source>
</reference>
<organism evidence="1 2">
    <name type="scientific">Holotrichia oblita</name>
    <name type="common">Chafer beetle</name>
    <dbReference type="NCBI Taxonomy" id="644536"/>
    <lineage>
        <taxon>Eukaryota</taxon>
        <taxon>Metazoa</taxon>
        <taxon>Ecdysozoa</taxon>
        <taxon>Arthropoda</taxon>
        <taxon>Hexapoda</taxon>
        <taxon>Insecta</taxon>
        <taxon>Pterygota</taxon>
        <taxon>Neoptera</taxon>
        <taxon>Endopterygota</taxon>
        <taxon>Coleoptera</taxon>
        <taxon>Polyphaga</taxon>
        <taxon>Scarabaeiformia</taxon>
        <taxon>Scarabaeidae</taxon>
        <taxon>Melolonthinae</taxon>
        <taxon>Holotrichia</taxon>
    </lineage>
</organism>
<keyword evidence="2" id="KW-1185">Reference proteome</keyword>
<evidence type="ECO:0000313" key="2">
    <source>
        <dbReference type="Proteomes" id="UP001056778"/>
    </source>
</evidence>
<gene>
    <name evidence="1" type="ORF">MML48_2g00006603</name>
</gene>
<protein>
    <submittedName>
        <fullName evidence="1">Sulfide:quinone oxidoreductase</fullName>
    </submittedName>
</protein>
<dbReference type="EMBL" id="CM043016">
    <property type="protein sequence ID" value="KAI4467086.1"/>
    <property type="molecule type" value="Genomic_DNA"/>
</dbReference>
<dbReference type="Proteomes" id="UP001056778">
    <property type="component" value="Chromosome 2"/>
</dbReference>
<accession>A0ACB9TJV5</accession>